<dbReference type="InterPro" id="IPR011006">
    <property type="entry name" value="CheY-like_superfamily"/>
</dbReference>
<evidence type="ECO:0000256" key="4">
    <source>
        <dbReference type="ARBA" id="ARBA00022679"/>
    </source>
</evidence>
<dbReference type="Gene3D" id="3.40.50.2300">
    <property type="match status" value="1"/>
</dbReference>
<feature type="transmembrane region" description="Helical" evidence="10">
    <location>
        <begin position="301"/>
        <end position="320"/>
    </location>
</feature>
<feature type="transmembrane region" description="Helical" evidence="10">
    <location>
        <begin position="332"/>
        <end position="351"/>
    </location>
</feature>
<dbReference type="Gene3D" id="1.10.10.60">
    <property type="entry name" value="Homeodomain-like"/>
    <property type="match status" value="1"/>
</dbReference>
<evidence type="ECO:0000256" key="5">
    <source>
        <dbReference type="ARBA" id="ARBA00022777"/>
    </source>
</evidence>
<dbReference type="GO" id="GO:0043565">
    <property type="term" value="F:sequence-specific DNA binding"/>
    <property type="evidence" value="ECO:0007669"/>
    <property type="project" value="InterPro"/>
</dbReference>
<dbReference type="PANTHER" id="PTHR43547:SF2">
    <property type="entry name" value="HYBRID SIGNAL TRANSDUCTION HISTIDINE KINASE C"/>
    <property type="match status" value="1"/>
</dbReference>
<dbReference type="Pfam" id="PF02518">
    <property type="entry name" value="HATPase_c"/>
    <property type="match status" value="1"/>
</dbReference>
<feature type="transmembrane region" description="Helical" evidence="10">
    <location>
        <begin position="230"/>
        <end position="249"/>
    </location>
</feature>
<evidence type="ECO:0000259" key="12">
    <source>
        <dbReference type="PROSITE" id="PS50109"/>
    </source>
</evidence>
<dbReference type="PROSITE" id="PS50109">
    <property type="entry name" value="HIS_KIN"/>
    <property type="match status" value="1"/>
</dbReference>
<dbReference type="GO" id="GO:0000155">
    <property type="term" value="F:phosphorelay sensor kinase activity"/>
    <property type="evidence" value="ECO:0007669"/>
    <property type="project" value="InterPro"/>
</dbReference>
<keyword evidence="10" id="KW-1133">Transmembrane helix</keyword>
<feature type="domain" description="HTH araC/xylS-type" evidence="11">
    <location>
        <begin position="864"/>
        <end position="963"/>
    </location>
</feature>
<dbReference type="Pfam" id="PF07695">
    <property type="entry name" value="7TMR-DISM_7TM"/>
    <property type="match status" value="1"/>
</dbReference>
<dbReference type="OrthoDB" id="9797097at2"/>
<dbReference type="InterPro" id="IPR004358">
    <property type="entry name" value="Sig_transdc_His_kin-like_C"/>
</dbReference>
<keyword evidence="7" id="KW-0238">DNA-binding</keyword>
<dbReference type="SMART" id="SM00448">
    <property type="entry name" value="REC"/>
    <property type="match status" value="1"/>
</dbReference>
<evidence type="ECO:0000256" key="10">
    <source>
        <dbReference type="SAM" id="Phobius"/>
    </source>
</evidence>
<feature type="transmembrane region" description="Helical" evidence="10">
    <location>
        <begin position="403"/>
        <end position="425"/>
    </location>
</feature>
<keyword evidence="10" id="KW-0812">Transmembrane</keyword>
<dbReference type="InterPro" id="IPR018062">
    <property type="entry name" value="HTH_AraC-typ_CS"/>
</dbReference>
<keyword evidence="5" id="KW-0418">Kinase</keyword>
<evidence type="ECO:0000256" key="6">
    <source>
        <dbReference type="ARBA" id="ARBA00023015"/>
    </source>
</evidence>
<dbReference type="InterPro" id="IPR011623">
    <property type="entry name" value="7TMR_DISM_rcpt_extracell_dom1"/>
</dbReference>
<dbReference type="InterPro" id="IPR036097">
    <property type="entry name" value="HisK_dim/P_sf"/>
</dbReference>
<protein>
    <recommendedName>
        <fullName evidence="2">histidine kinase</fullName>
        <ecNumber evidence="2">2.7.13.3</ecNumber>
    </recommendedName>
</protein>
<evidence type="ECO:0000256" key="7">
    <source>
        <dbReference type="ARBA" id="ARBA00023125"/>
    </source>
</evidence>
<dbReference type="Pfam" id="PF00512">
    <property type="entry name" value="HisKA"/>
    <property type="match status" value="1"/>
</dbReference>
<keyword evidence="10" id="KW-0472">Membrane</keyword>
<evidence type="ECO:0000313" key="15">
    <source>
        <dbReference type="Proteomes" id="UP000223913"/>
    </source>
</evidence>
<organism evidence="14 15">
    <name type="scientific">Flavilitoribacter nigricans (strain ATCC 23147 / DSM 23189 / NBRC 102662 / NCIMB 1420 / SS-2)</name>
    <name type="common">Lewinella nigricans</name>
    <dbReference type="NCBI Taxonomy" id="1122177"/>
    <lineage>
        <taxon>Bacteria</taxon>
        <taxon>Pseudomonadati</taxon>
        <taxon>Bacteroidota</taxon>
        <taxon>Saprospiria</taxon>
        <taxon>Saprospirales</taxon>
        <taxon>Lewinellaceae</taxon>
        <taxon>Flavilitoribacter</taxon>
    </lineage>
</organism>
<dbReference type="Gene3D" id="3.30.565.10">
    <property type="entry name" value="Histidine kinase-like ATPase, C-terminal domain"/>
    <property type="match status" value="1"/>
</dbReference>
<proteinExistence type="predicted"/>
<evidence type="ECO:0000256" key="3">
    <source>
        <dbReference type="ARBA" id="ARBA00022553"/>
    </source>
</evidence>
<dbReference type="PRINTS" id="PR00344">
    <property type="entry name" value="BCTRLSENSOR"/>
</dbReference>
<dbReference type="PROSITE" id="PS50110">
    <property type="entry name" value="RESPONSE_REGULATORY"/>
    <property type="match status" value="1"/>
</dbReference>
<dbReference type="EC" id="2.7.13.3" evidence="2"/>
<sequence length="965" mass="110468">MIWELQIINRLGRHSFCLPALLGLLLPLLGNSQTLSIHPDTLTIQRRVQISDSLLFALDPAGGLDPRQIPDNAFSAIDPVTQPPRVLARQTGWFRFRIHNPAPDRDLVALFHIPDFVSYSLLWVDKKRILKSGLNRDYKERALPDRFSDYPVHIPAGETYTYTLGVKDLDTRYESERLLEVLSPDEMERMQLVEASELREQFLFYGSFFAILLYLTFFSVIQYRATSDKAYLYYSFYLLGLFLYYFRMAEQNLRLHLFFDHFASHYRDIEITVSYLIYLAYILFTREFLSINARHYPKLNRYLLAGAYAFVGLTILDLGIKMIPASSVSNYLFLLMQVLFFPFAAAFFYLLLKRYPSPLKNYILIGTGFMLLPALYILMSKFVPGEYHWLPFYRYYEPYGGGFRIYMYKFQFGVLLEIICFSLGLSYRTRMLQQKAIEDREEAQRIKKLSEAKNQFYANITHEFRTPLTVVNSIAEDLIRREHPADQNQGKLLQRNVNRSLRLIDQILELQKLEQGERPLEFLHADIIAYLGYLLEPIGHLARKKEIELTFTTSSPALEMDFAPEAIQRIVENILSNAVKFTPAGGRIQVRASKDTIAGKPFFCMAVEDNGKGIPIELQERIFDRFYQVEEDLQRSYQGSGIGLALAKKLAEICEGSVRVRSEVGAGSTFTIALPIRHAHREATAAIPSVMPTSLPDHSGGSLEELSSSQSAPATQQVLIVEDQEDVSLVLGQMLADHYQLSFAPNGKVALDLIKKNPPHLIISDIMMPVLDGLSLCHQVKTDPLTCHIPVILLTARSGHEARLEGLQQGADACLEKPFSRHELFARLEQLLLLRRQLRERYAAIITFVPATDTVGQQHDAFMRQVLEVLEKQHSDPDFGPDELARSVFISRTVLYRKISELTGLTVALFINYYRLQKGQELLLQSDLPIKDIAYQTGFNSADYFSKCYKEKFGKSPSRARKDGQ</sequence>
<dbReference type="InterPro" id="IPR003594">
    <property type="entry name" value="HATPase_dom"/>
</dbReference>
<dbReference type="Gene3D" id="1.10.287.130">
    <property type="match status" value="1"/>
</dbReference>
<gene>
    <name evidence="14" type="ORF">CRP01_23335</name>
</gene>
<keyword evidence="15" id="KW-1185">Reference proteome</keyword>
<dbReference type="InterPro" id="IPR003661">
    <property type="entry name" value="HisK_dim/P_dom"/>
</dbReference>
<feature type="domain" description="Response regulatory" evidence="13">
    <location>
        <begin position="717"/>
        <end position="832"/>
    </location>
</feature>
<evidence type="ECO:0000256" key="2">
    <source>
        <dbReference type="ARBA" id="ARBA00012438"/>
    </source>
</evidence>
<evidence type="ECO:0000313" key="14">
    <source>
        <dbReference type="EMBL" id="PHN04133.1"/>
    </source>
</evidence>
<evidence type="ECO:0000256" key="1">
    <source>
        <dbReference type="ARBA" id="ARBA00000085"/>
    </source>
</evidence>
<dbReference type="SMART" id="SM00388">
    <property type="entry name" value="HisKA"/>
    <property type="match status" value="1"/>
</dbReference>
<evidence type="ECO:0000259" key="11">
    <source>
        <dbReference type="PROSITE" id="PS01124"/>
    </source>
</evidence>
<keyword evidence="4" id="KW-0808">Transferase</keyword>
<reference evidence="14 15" key="1">
    <citation type="submission" date="2017-10" db="EMBL/GenBank/DDBJ databases">
        <title>The draft genome sequence of Lewinella nigricans NBRC 102662.</title>
        <authorList>
            <person name="Wang K."/>
        </authorList>
    </citation>
    <scope>NUCLEOTIDE SEQUENCE [LARGE SCALE GENOMIC DNA]</scope>
    <source>
        <strain evidence="14 15">NBRC 102662</strain>
    </source>
</reference>
<accession>A0A2D0N8N6</accession>
<dbReference type="PROSITE" id="PS00041">
    <property type="entry name" value="HTH_ARAC_FAMILY_1"/>
    <property type="match status" value="1"/>
</dbReference>
<dbReference type="GO" id="GO:0003700">
    <property type="term" value="F:DNA-binding transcription factor activity"/>
    <property type="evidence" value="ECO:0007669"/>
    <property type="project" value="InterPro"/>
</dbReference>
<feature type="transmembrane region" description="Helical" evidence="10">
    <location>
        <begin position="363"/>
        <end position="383"/>
    </location>
</feature>
<dbReference type="Pfam" id="PF12833">
    <property type="entry name" value="HTH_18"/>
    <property type="match status" value="1"/>
</dbReference>
<dbReference type="InterPro" id="IPR009057">
    <property type="entry name" value="Homeodomain-like_sf"/>
</dbReference>
<dbReference type="SUPFAM" id="SSF46689">
    <property type="entry name" value="Homeodomain-like"/>
    <property type="match status" value="1"/>
</dbReference>
<comment type="catalytic activity">
    <reaction evidence="1">
        <text>ATP + protein L-histidine = ADP + protein N-phospho-L-histidine.</text>
        <dbReference type="EC" id="2.7.13.3"/>
    </reaction>
</comment>
<dbReference type="InterPro" id="IPR018060">
    <property type="entry name" value="HTH_AraC"/>
</dbReference>
<dbReference type="EMBL" id="PDUD01000027">
    <property type="protein sequence ID" value="PHN04133.1"/>
    <property type="molecule type" value="Genomic_DNA"/>
</dbReference>
<dbReference type="InterPro" id="IPR001789">
    <property type="entry name" value="Sig_transdc_resp-reg_receiver"/>
</dbReference>
<feature type="transmembrane region" description="Helical" evidence="10">
    <location>
        <begin position="202"/>
        <end position="223"/>
    </location>
</feature>
<dbReference type="PANTHER" id="PTHR43547">
    <property type="entry name" value="TWO-COMPONENT HISTIDINE KINASE"/>
    <property type="match status" value="1"/>
</dbReference>
<evidence type="ECO:0000256" key="9">
    <source>
        <dbReference type="PROSITE-ProRule" id="PRU00169"/>
    </source>
</evidence>
<keyword evidence="8" id="KW-0804">Transcription</keyword>
<evidence type="ECO:0000259" key="13">
    <source>
        <dbReference type="PROSITE" id="PS50110"/>
    </source>
</evidence>
<dbReference type="SUPFAM" id="SSF47384">
    <property type="entry name" value="Homodimeric domain of signal transducing histidine kinase"/>
    <property type="match status" value="1"/>
</dbReference>
<feature type="modified residue" description="4-aspartylphosphate" evidence="9">
    <location>
        <position position="765"/>
    </location>
</feature>
<keyword evidence="6" id="KW-0805">Transcription regulation</keyword>
<dbReference type="SUPFAM" id="SSF52172">
    <property type="entry name" value="CheY-like"/>
    <property type="match status" value="1"/>
</dbReference>
<dbReference type="CDD" id="cd00082">
    <property type="entry name" value="HisKA"/>
    <property type="match status" value="1"/>
</dbReference>
<dbReference type="AlphaFoldDB" id="A0A2D0N8N6"/>
<evidence type="ECO:0000256" key="8">
    <source>
        <dbReference type="ARBA" id="ARBA00023163"/>
    </source>
</evidence>
<dbReference type="SMART" id="SM00387">
    <property type="entry name" value="HATPase_c"/>
    <property type="match status" value="1"/>
</dbReference>
<feature type="domain" description="Histidine kinase" evidence="12">
    <location>
        <begin position="459"/>
        <end position="678"/>
    </location>
</feature>
<dbReference type="FunFam" id="3.30.565.10:FF:000006">
    <property type="entry name" value="Sensor histidine kinase WalK"/>
    <property type="match status" value="1"/>
</dbReference>
<dbReference type="SMART" id="SM00342">
    <property type="entry name" value="HTH_ARAC"/>
    <property type="match status" value="1"/>
</dbReference>
<name>A0A2D0N8N6_FLAN2</name>
<dbReference type="InterPro" id="IPR036890">
    <property type="entry name" value="HATPase_C_sf"/>
</dbReference>
<dbReference type="SUPFAM" id="SSF55874">
    <property type="entry name" value="ATPase domain of HSP90 chaperone/DNA topoisomerase II/histidine kinase"/>
    <property type="match status" value="1"/>
</dbReference>
<keyword evidence="3 9" id="KW-0597">Phosphoprotein</keyword>
<dbReference type="Proteomes" id="UP000223913">
    <property type="component" value="Unassembled WGS sequence"/>
</dbReference>
<feature type="transmembrane region" description="Helical" evidence="10">
    <location>
        <begin position="269"/>
        <end position="289"/>
    </location>
</feature>
<dbReference type="PROSITE" id="PS01124">
    <property type="entry name" value="HTH_ARAC_FAMILY_2"/>
    <property type="match status" value="1"/>
</dbReference>
<comment type="caution">
    <text evidence="14">The sequence shown here is derived from an EMBL/GenBank/DDBJ whole genome shotgun (WGS) entry which is preliminary data.</text>
</comment>
<dbReference type="Pfam" id="PF00072">
    <property type="entry name" value="Response_reg"/>
    <property type="match status" value="1"/>
</dbReference>
<dbReference type="InterPro" id="IPR005467">
    <property type="entry name" value="His_kinase_dom"/>
</dbReference>